<gene>
    <name evidence="1" type="ORF">FGO68_gene14771</name>
</gene>
<dbReference type="AlphaFoldDB" id="A0A8J8P8F3"/>
<keyword evidence="2" id="KW-1185">Reference proteome</keyword>
<protein>
    <submittedName>
        <fullName evidence="1">Uncharacterized protein</fullName>
    </submittedName>
</protein>
<proteinExistence type="predicted"/>
<comment type="caution">
    <text evidence="1">The sequence shown here is derived from an EMBL/GenBank/DDBJ whole genome shotgun (WGS) entry which is preliminary data.</text>
</comment>
<organism evidence="1 2">
    <name type="scientific">Halteria grandinella</name>
    <dbReference type="NCBI Taxonomy" id="5974"/>
    <lineage>
        <taxon>Eukaryota</taxon>
        <taxon>Sar</taxon>
        <taxon>Alveolata</taxon>
        <taxon>Ciliophora</taxon>
        <taxon>Intramacronucleata</taxon>
        <taxon>Spirotrichea</taxon>
        <taxon>Stichotrichia</taxon>
        <taxon>Sporadotrichida</taxon>
        <taxon>Halteriidae</taxon>
        <taxon>Halteria</taxon>
    </lineage>
</organism>
<name>A0A8J8P8F3_HALGN</name>
<evidence type="ECO:0000313" key="1">
    <source>
        <dbReference type="EMBL" id="TNV87824.1"/>
    </source>
</evidence>
<dbReference type="EMBL" id="RRYP01000202">
    <property type="protein sequence ID" value="TNV87824.1"/>
    <property type="molecule type" value="Genomic_DNA"/>
</dbReference>
<evidence type="ECO:0000313" key="2">
    <source>
        <dbReference type="Proteomes" id="UP000785679"/>
    </source>
</evidence>
<accession>A0A8J8P8F3</accession>
<dbReference type="Proteomes" id="UP000785679">
    <property type="component" value="Unassembled WGS sequence"/>
</dbReference>
<reference evidence="1" key="1">
    <citation type="submission" date="2019-06" db="EMBL/GenBank/DDBJ databases">
        <authorList>
            <person name="Zheng W."/>
        </authorList>
    </citation>
    <scope>NUCLEOTIDE SEQUENCE</scope>
    <source>
        <strain evidence="1">QDHG01</strain>
    </source>
</reference>
<sequence length="211" mass="22850">MVHLPVLLIDYHQNVLVSVCMVEGQVHHPRARHQAMRCVVYRVILYHRGAGGVPVISIVIATGVIRGERQRAVVEVELATVGVAVLEGVEEVVVIIQKGYCSPSIVVVLLSYIVYVDKCACADSDEVYSGIVRVGLLPACHCTCARWIYTDLVKVVVRAIYANVECPHEVHLCVPVGYLARCVGEAGIAVIAYGDQVLIKVVISIGDNAPV</sequence>